<protein>
    <submittedName>
        <fullName evidence="11">Secreted protein</fullName>
    </submittedName>
</protein>
<comment type="similarity">
    <text evidence="8">Belongs to the polysaccharide lyase 9 family.</text>
</comment>
<evidence type="ECO:0000256" key="9">
    <source>
        <dbReference type="SAM" id="SignalP"/>
    </source>
</evidence>
<dbReference type="InterPro" id="IPR011459">
    <property type="entry name" value="DUF1565"/>
</dbReference>
<dbReference type="SUPFAM" id="SSF51126">
    <property type="entry name" value="Pectin lyase-like"/>
    <property type="match status" value="1"/>
</dbReference>
<evidence type="ECO:0000256" key="4">
    <source>
        <dbReference type="ARBA" id="ARBA00022723"/>
    </source>
</evidence>
<comment type="subcellular location">
    <subcellularLocation>
        <location evidence="2">Secreted</location>
    </subcellularLocation>
</comment>
<dbReference type="eggNOG" id="COG3420">
    <property type="taxonomic scope" value="Bacteria"/>
</dbReference>
<proteinExistence type="inferred from homology"/>
<name>E8T6H9_THEA1</name>
<evidence type="ECO:0000256" key="3">
    <source>
        <dbReference type="ARBA" id="ARBA00022525"/>
    </source>
</evidence>
<comment type="cofactor">
    <cofactor evidence="1">
        <name>Ca(2+)</name>
        <dbReference type="ChEBI" id="CHEBI:29108"/>
    </cofactor>
</comment>
<evidence type="ECO:0000256" key="5">
    <source>
        <dbReference type="ARBA" id="ARBA00022729"/>
    </source>
</evidence>
<dbReference type="GO" id="GO:0046872">
    <property type="term" value="F:metal ion binding"/>
    <property type="evidence" value="ECO:0007669"/>
    <property type="project" value="UniProtKB-KW"/>
</dbReference>
<dbReference type="OrthoDB" id="154460at2"/>
<evidence type="ECO:0000259" key="10">
    <source>
        <dbReference type="Pfam" id="PF07602"/>
    </source>
</evidence>
<feature type="domain" description="DUF1565" evidence="10">
    <location>
        <begin position="55"/>
        <end position="341"/>
    </location>
</feature>
<dbReference type="Pfam" id="PF07602">
    <property type="entry name" value="DUF1565"/>
    <property type="match status" value="1"/>
</dbReference>
<dbReference type="HOGENOM" id="CLU_046127_0_0_0"/>
<dbReference type="PANTHER" id="PTHR40088:SF1">
    <property type="entry name" value="PECTATE LYASE PEL9"/>
    <property type="match status" value="1"/>
</dbReference>
<feature type="signal peptide" evidence="9">
    <location>
        <begin position="1"/>
        <end position="27"/>
    </location>
</feature>
<evidence type="ECO:0000313" key="12">
    <source>
        <dbReference type="Proteomes" id="UP000006362"/>
    </source>
</evidence>
<sequence>MECAGKALKLLSLSVALLITATGCSTAAQRVQTEPTLPPVKIYNGGRVFFVSPEGDDDNTGLSSKYPLKHIQSALELAQPGDTIVLMPGTYRENIKTVRDGLPGKPITVVGTPGSLIVGNDKPKGRIIDVRNSYIQLLHLNINGQFADCTEENCYHDKLIYIHGSPEKMLSGIRVEAVNLKNALGECLRIKYSENSEIAWNSISHCGLRDFVFGRGKQNGEGIYVGTAPEQTHGHPDHTKNILIRYNTIATYGAECVDVKEGATKIVIENNVCLKSMQKTSGGISVRGNREVIRYNIVFDNKGAGIRLGGDTKEFGIENEVTYNFLDNNLKAALKIMRTPQDKMCSNRSTDTEKLYYPKEKRFMGAFEPCNR</sequence>
<keyword evidence="6" id="KW-0106">Calcium</keyword>
<dbReference type="KEGG" id="tam:Theam_0796"/>
<evidence type="ECO:0000256" key="2">
    <source>
        <dbReference type="ARBA" id="ARBA00004613"/>
    </source>
</evidence>
<keyword evidence="12" id="KW-1185">Reference proteome</keyword>
<reference evidence="11" key="1">
    <citation type="submission" date="2011-01" db="EMBL/GenBank/DDBJ databases">
        <title>Complete sequence of chromosome of Thermovibrio ammonificans HB-1.</title>
        <authorList>
            <consortium name="US DOE Joint Genome Institute"/>
            <person name="Lucas S."/>
            <person name="Copeland A."/>
            <person name="Lapidus A."/>
            <person name="Cheng J.-F."/>
            <person name="Goodwin L."/>
            <person name="Pitluck S."/>
            <person name="Davenport K."/>
            <person name="Detter J.C."/>
            <person name="Han C."/>
            <person name="Tapia R."/>
            <person name="Land M."/>
            <person name="Hauser L."/>
            <person name="Kyrpides N."/>
            <person name="Ivanova N."/>
            <person name="Ovchinnikova G."/>
            <person name="Vetriani C."/>
            <person name="Woyke T."/>
        </authorList>
    </citation>
    <scope>NUCLEOTIDE SEQUENCE [LARGE SCALE GENOMIC DNA]</scope>
    <source>
        <strain evidence="11">HB-1</strain>
    </source>
</reference>
<keyword evidence="5 9" id="KW-0732">Signal</keyword>
<dbReference type="PROSITE" id="PS51257">
    <property type="entry name" value="PROKAR_LIPOPROTEIN"/>
    <property type="match status" value="1"/>
</dbReference>
<evidence type="ECO:0000256" key="7">
    <source>
        <dbReference type="ARBA" id="ARBA00023239"/>
    </source>
</evidence>
<evidence type="ECO:0000256" key="8">
    <source>
        <dbReference type="ARBA" id="ARBA00038263"/>
    </source>
</evidence>
<dbReference type="InterPro" id="IPR012334">
    <property type="entry name" value="Pectin_lyas_fold"/>
</dbReference>
<dbReference type="GO" id="GO:0005576">
    <property type="term" value="C:extracellular region"/>
    <property type="evidence" value="ECO:0007669"/>
    <property type="project" value="UniProtKB-SubCell"/>
</dbReference>
<dbReference type="AlphaFoldDB" id="E8T6H9"/>
<dbReference type="GO" id="GO:0016837">
    <property type="term" value="F:carbon-oxygen lyase activity, acting on polysaccharides"/>
    <property type="evidence" value="ECO:0007669"/>
    <property type="project" value="TreeGrafter"/>
</dbReference>
<evidence type="ECO:0000313" key="11">
    <source>
        <dbReference type="EMBL" id="ADU96763.1"/>
    </source>
</evidence>
<dbReference type="Proteomes" id="UP000006362">
    <property type="component" value="Chromosome"/>
</dbReference>
<dbReference type="RefSeq" id="WP_013537549.1">
    <property type="nucleotide sequence ID" value="NC_014926.1"/>
</dbReference>
<keyword evidence="7" id="KW-0456">Lyase</keyword>
<dbReference type="STRING" id="648996.Theam_0796"/>
<evidence type="ECO:0000256" key="1">
    <source>
        <dbReference type="ARBA" id="ARBA00001913"/>
    </source>
</evidence>
<accession>E8T6H9</accession>
<gene>
    <name evidence="11" type="ordered locus">Theam_0796</name>
</gene>
<dbReference type="InterPro" id="IPR052052">
    <property type="entry name" value="Polysaccharide_Lyase_9"/>
</dbReference>
<dbReference type="PANTHER" id="PTHR40088">
    <property type="entry name" value="PECTATE LYASE (EUROFUNG)"/>
    <property type="match status" value="1"/>
</dbReference>
<keyword evidence="4" id="KW-0479">Metal-binding</keyword>
<dbReference type="Gene3D" id="2.160.20.10">
    <property type="entry name" value="Single-stranded right-handed beta-helix, Pectin lyase-like"/>
    <property type="match status" value="1"/>
</dbReference>
<dbReference type="EMBL" id="CP002444">
    <property type="protein sequence ID" value="ADU96763.1"/>
    <property type="molecule type" value="Genomic_DNA"/>
</dbReference>
<organism evidence="11 12">
    <name type="scientific">Thermovibrio ammonificans (strain DSM 15698 / JCM 12110 / HB-1)</name>
    <dbReference type="NCBI Taxonomy" id="648996"/>
    <lineage>
        <taxon>Bacteria</taxon>
        <taxon>Pseudomonadati</taxon>
        <taxon>Aquificota</taxon>
        <taxon>Aquificia</taxon>
        <taxon>Desulfurobacteriales</taxon>
        <taxon>Desulfurobacteriaceae</taxon>
        <taxon>Thermovibrio</taxon>
    </lineage>
</organism>
<dbReference type="InterPro" id="IPR011050">
    <property type="entry name" value="Pectin_lyase_fold/virulence"/>
</dbReference>
<feature type="chain" id="PRO_5003231257" evidence="9">
    <location>
        <begin position="28"/>
        <end position="372"/>
    </location>
</feature>
<keyword evidence="3" id="KW-0964">Secreted</keyword>
<evidence type="ECO:0000256" key="6">
    <source>
        <dbReference type="ARBA" id="ARBA00022837"/>
    </source>
</evidence>